<feature type="domain" description="tRNA(Ile)-lysidine synthase substrate-binding" evidence="9">
    <location>
        <begin position="290"/>
        <end position="352"/>
    </location>
</feature>
<organism evidence="10 11">
    <name type="scientific">Enteractinococcus helveticum</name>
    <dbReference type="NCBI Taxonomy" id="1837282"/>
    <lineage>
        <taxon>Bacteria</taxon>
        <taxon>Bacillati</taxon>
        <taxon>Actinomycetota</taxon>
        <taxon>Actinomycetes</taxon>
        <taxon>Micrococcales</taxon>
        <taxon>Micrococcaceae</taxon>
    </lineage>
</organism>
<dbReference type="GO" id="GO:0005524">
    <property type="term" value="F:ATP binding"/>
    <property type="evidence" value="ECO:0007669"/>
    <property type="project" value="UniProtKB-UniRule"/>
</dbReference>
<dbReference type="HAMAP" id="MF_01161">
    <property type="entry name" value="tRNA_Ile_lys_synt"/>
    <property type="match status" value="1"/>
</dbReference>
<dbReference type="GO" id="GO:0006400">
    <property type="term" value="P:tRNA modification"/>
    <property type="evidence" value="ECO:0007669"/>
    <property type="project" value="UniProtKB-UniRule"/>
</dbReference>
<evidence type="ECO:0000256" key="5">
    <source>
        <dbReference type="ARBA" id="ARBA00022840"/>
    </source>
</evidence>
<keyword evidence="5 7" id="KW-0067">ATP-binding</keyword>
<proteinExistence type="inferred from homology"/>
<evidence type="ECO:0000256" key="3">
    <source>
        <dbReference type="ARBA" id="ARBA00022694"/>
    </source>
</evidence>
<gene>
    <name evidence="7" type="primary">tilS</name>
    <name evidence="10" type="ORF">A6F49_11675</name>
</gene>
<dbReference type="Pfam" id="PF09179">
    <property type="entry name" value="TilS"/>
    <property type="match status" value="1"/>
</dbReference>
<dbReference type="Proteomes" id="UP000078292">
    <property type="component" value="Unassembled WGS sequence"/>
</dbReference>
<feature type="domain" description="tRNA(Ile)-lysidine/2-thiocytidine synthase N-terminal" evidence="8">
    <location>
        <begin position="49"/>
        <end position="233"/>
    </location>
</feature>
<keyword evidence="1 7" id="KW-0963">Cytoplasm</keyword>
<dbReference type="PANTHER" id="PTHR43033">
    <property type="entry name" value="TRNA(ILE)-LYSIDINE SYNTHASE-RELATED"/>
    <property type="match status" value="1"/>
</dbReference>
<dbReference type="RefSeq" id="WP_052504905.1">
    <property type="nucleotide sequence ID" value="NZ_LXEY01000019.1"/>
</dbReference>
<name>A0A1B7LYZ4_9MICC</name>
<dbReference type="InterPro" id="IPR014729">
    <property type="entry name" value="Rossmann-like_a/b/a_fold"/>
</dbReference>
<dbReference type="Pfam" id="PF01171">
    <property type="entry name" value="ATP_bind_3"/>
    <property type="match status" value="1"/>
</dbReference>
<evidence type="ECO:0000259" key="9">
    <source>
        <dbReference type="Pfam" id="PF09179"/>
    </source>
</evidence>
<comment type="caution">
    <text evidence="10">The sequence shown here is derived from an EMBL/GenBank/DDBJ whole genome shotgun (WGS) entry which is preliminary data.</text>
</comment>
<evidence type="ECO:0000259" key="8">
    <source>
        <dbReference type="Pfam" id="PF01171"/>
    </source>
</evidence>
<feature type="binding site" evidence="7">
    <location>
        <begin position="54"/>
        <end position="59"/>
    </location>
    <ligand>
        <name>ATP</name>
        <dbReference type="ChEBI" id="CHEBI:30616"/>
    </ligand>
</feature>
<evidence type="ECO:0000313" key="11">
    <source>
        <dbReference type="Proteomes" id="UP000078292"/>
    </source>
</evidence>
<dbReference type="InterPro" id="IPR011063">
    <property type="entry name" value="TilS/TtcA_N"/>
</dbReference>
<keyword evidence="4 7" id="KW-0547">Nucleotide-binding</keyword>
<evidence type="ECO:0000256" key="1">
    <source>
        <dbReference type="ARBA" id="ARBA00022490"/>
    </source>
</evidence>
<dbReference type="SUPFAM" id="SSF82829">
    <property type="entry name" value="MesJ substrate recognition domain-like"/>
    <property type="match status" value="1"/>
</dbReference>
<dbReference type="EC" id="6.3.4.19" evidence="7"/>
<accession>A0A1B7LYZ4</accession>
<comment type="subcellular location">
    <subcellularLocation>
        <location evidence="7">Cytoplasm</location>
    </subcellularLocation>
</comment>
<comment type="function">
    <text evidence="7">Ligates lysine onto the cytidine present at position 34 of the AUA codon-specific tRNA(Ile) that contains the anticodon CAU, in an ATP-dependent manner. Cytidine is converted to lysidine, thus changing the amino acid specificity of the tRNA from methionine to isoleucine.</text>
</comment>
<dbReference type="GO" id="GO:0032267">
    <property type="term" value="F:tRNA(Ile)-lysidine synthase activity"/>
    <property type="evidence" value="ECO:0007669"/>
    <property type="project" value="UniProtKB-EC"/>
</dbReference>
<dbReference type="Gene3D" id="3.40.50.620">
    <property type="entry name" value="HUPs"/>
    <property type="match status" value="1"/>
</dbReference>
<evidence type="ECO:0000256" key="7">
    <source>
        <dbReference type="HAMAP-Rule" id="MF_01161"/>
    </source>
</evidence>
<comment type="similarity">
    <text evidence="7">Belongs to the tRNA(Ile)-lysidine synthase family.</text>
</comment>
<dbReference type="GO" id="GO:0005737">
    <property type="term" value="C:cytoplasm"/>
    <property type="evidence" value="ECO:0007669"/>
    <property type="project" value="UniProtKB-SubCell"/>
</dbReference>
<comment type="catalytic activity">
    <reaction evidence="6 7">
        <text>cytidine(34) in tRNA(Ile2) + L-lysine + ATP = lysidine(34) in tRNA(Ile2) + AMP + diphosphate + H(+)</text>
        <dbReference type="Rhea" id="RHEA:43744"/>
        <dbReference type="Rhea" id="RHEA-COMP:10625"/>
        <dbReference type="Rhea" id="RHEA-COMP:10670"/>
        <dbReference type="ChEBI" id="CHEBI:15378"/>
        <dbReference type="ChEBI" id="CHEBI:30616"/>
        <dbReference type="ChEBI" id="CHEBI:32551"/>
        <dbReference type="ChEBI" id="CHEBI:33019"/>
        <dbReference type="ChEBI" id="CHEBI:82748"/>
        <dbReference type="ChEBI" id="CHEBI:83665"/>
        <dbReference type="ChEBI" id="CHEBI:456215"/>
        <dbReference type="EC" id="6.3.4.19"/>
    </reaction>
</comment>
<protein>
    <recommendedName>
        <fullName evidence="7">tRNA(Ile)-lysidine synthase</fullName>
        <ecNumber evidence="7">6.3.4.19</ecNumber>
    </recommendedName>
    <alternativeName>
        <fullName evidence="7">tRNA(Ile)-2-lysyl-cytidine synthase</fullName>
    </alternativeName>
    <alternativeName>
        <fullName evidence="7">tRNA(Ile)-lysidine synthetase</fullName>
    </alternativeName>
</protein>
<dbReference type="InterPro" id="IPR012795">
    <property type="entry name" value="tRNA_Ile_lys_synt_N"/>
</dbReference>
<dbReference type="InterPro" id="IPR015262">
    <property type="entry name" value="tRNA_Ile_lys_synt_subst-bd"/>
</dbReference>
<dbReference type="STRING" id="1837282.A6F49_11675"/>
<dbReference type="NCBIfam" id="TIGR02432">
    <property type="entry name" value="lysidine_TilS_N"/>
    <property type="match status" value="1"/>
</dbReference>
<dbReference type="InterPro" id="IPR012094">
    <property type="entry name" value="tRNA_Ile_lys_synt"/>
</dbReference>
<keyword evidence="2 7" id="KW-0436">Ligase</keyword>
<sequence>MSASPQVDPPMSGPDVWPPSAGWPAAVHTGVKALKAMVHSWSVPDRQPVLIAVSGGADSMAMAVLAAETQRITGISFGALIFDHRLQAITEHVAVQAARGCRAMGLRPVLVQDLTVAAGRDGLEAAARQARYEAFVQCAHHVQAAGVLTAHTANDQAEQVLLGLARGSGLRSIAGIRTQRTHELPGYPPVRIGRPLLELTREDTEQICAWAGIRYFEDPMNLDESIARIRVRNHLLPTLMDATTGLGPGVFSGLVTTATLAADDADVLEDIAQNTYRELVVEEPQQLSFPLKALQRLQPAILRRVVAIAVQHFGAPQPSFERLAAIEELISPPVGRASSAGPIQLEGHVSLYRKKAGEEYAKLLVIPSYPRD</sequence>
<evidence type="ECO:0000256" key="2">
    <source>
        <dbReference type="ARBA" id="ARBA00022598"/>
    </source>
</evidence>
<dbReference type="PANTHER" id="PTHR43033:SF1">
    <property type="entry name" value="TRNA(ILE)-LYSIDINE SYNTHASE-RELATED"/>
    <property type="match status" value="1"/>
</dbReference>
<dbReference type="SUPFAM" id="SSF52402">
    <property type="entry name" value="Adenine nucleotide alpha hydrolases-like"/>
    <property type="match status" value="1"/>
</dbReference>
<dbReference type="OrthoDB" id="5244702at2"/>
<comment type="domain">
    <text evidence="7">The N-terminal region contains the highly conserved SGGXDS motif, predicted to be a P-loop motif involved in ATP binding.</text>
</comment>
<evidence type="ECO:0000256" key="4">
    <source>
        <dbReference type="ARBA" id="ARBA00022741"/>
    </source>
</evidence>
<evidence type="ECO:0000313" key="10">
    <source>
        <dbReference type="EMBL" id="OAV60601.1"/>
    </source>
</evidence>
<reference evidence="10 11" key="1">
    <citation type="submission" date="2016-04" db="EMBL/GenBank/DDBJ databases">
        <title>First whole genome shotgun sequence of the bacterium Enteractinococcus sp. strain UASWS1574.</title>
        <authorList>
            <person name="Crovadore J."/>
            <person name="Chablais R."/>
            <person name="Lefort F."/>
        </authorList>
    </citation>
    <scope>NUCLEOTIDE SEQUENCE [LARGE SCALE GENOMIC DNA]</scope>
    <source>
        <strain evidence="10 11">UASWS1574</strain>
    </source>
</reference>
<evidence type="ECO:0000256" key="6">
    <source>
        <dbReference type="ARBA" id="ARBA00048539"/>
    </source>
</evidence>
<dbReference type="Gene3D" id="1.20.59.20">
    <property type="match status" value="1"/>
</dbReference>
<dbReference type="AlphaFoldDB" id="A0A1B7LYZ4"/>
<keyword evidence="3 7" id="KW-0819">tRNA processing</keyword>
<dbReference type="CDD" id="cd01992">
    <property type="entry name" value="TilS_N"/>
    <property type="match status" value="1"/>
</dbReference>
<keyword evidence="11" id="KW-1185">Reference proteome</keyword>
<dbReference type="EMBL" id="LXEY01000019">
    <property type="protein sequence ID" value="OAV60601.1"/>
    <property type="molecule type" value="Genomic_DNA"/>
</dbReference>